<dbReference type="AlphaFoldDB" id="A0A484FMA4"/>
<keyword evidence="4" id="KW-1185">Reference proteome</keyword>
<evidence type="ECO:0008006" key="5">
    <source>
        <dbReference type="Google" id="ProtNLM"/>
    </source>
</evidence>
<name>A0A484FMA4_COLOR</name>
<protein>
    <recommendedName>
        <fullName evidence="5">Secreted protein</fullName>
    </recommendedName>
</protein>
<proteinExistence type="predicted"/>
<feature type="chain" id="PRO_5019843260" description="Secreted protein" evidence="2">
    <location>
        <begin position="21"/>
        <end position="87"/>
    </location>
</feature>
<reference evidence="4" key="1">
    <citation type="journal article" date="2013" name="New Phytol.">
        <title>Comparative genomic and transcriptomic analyses reveal the hemibiotrophic stage shift of Colletotrichum fungi.</title>
        <authorList>
            <person name="Gan P."/>
            <person name="Ikeda K."/>
            <person name="Irieda H."/>
            <person name="Narusaka M."/>
            <person name="O'Connell R.J."/>
            <person name="Narusaka Y."/>
            <person name="Takano Y."/>
            <person name="Kubo Y."/>
            <person name="Shirasu K."/>
        </authorList>
    </citation>
    <scope>NUCLEOTIDE SEQUENCE [LARGE SCALE GENOMIC DNA]</scope>
    <source>
        <strain evidence="4">104-T / ATCC 96160 / CBS 514.97 / LARS 414 / MAFF 240422</strain>
    </source>
</reference>
<comment type="caution">
    <text evidence="3">The sequence shown here is derived from an EMBL/GenBank/DDBJ whole genome shotgun (WGS) entry which is preliminary data.</text>
</comment>
<dbReference type="EMBL" id="AMCV02000022">
    <property type="protein sequence ID" value="TDZ18916.1"/>
    <property type="molecule type" value="Genomic_DNA"/>
</dbReference>
<sequence>MGFFYFFRFFIIHTPSLTTCFPCPIHSGSKTTGGIHVVENGANGLFLIAVSCYATSKTKKSNSRLPRSHLHLIGPGTGATPQGKSLM</sequence>
<evidence type="ECO:0000313" key="4">
    <source>
        <dbReference type="Proteomes" id="UP000014480"/>
    </source>
</evidence>
<feature type="region of interest" description="Disordered" evidence="1">
    <location>
        <begin position="63"/>
        <end position="87"/>
    </location>
</feature>
<organism evidence="3 4">
    <name type="scientific">Colletotrichum orbiculare (strain 104-T / ATCC 96160 / CBS 514.97 / LARS 414 / MAFF 240422)</name>
    <name type="common">Cucumber anthracnose fungus</name>
    <name type="synonym">Colletotrichum lagenarium</name>
    <dbReference type="NCBI Taxonomy" id="1213857"/>
    <lineage>
        <taxon>Eukaryota</taxon>
        <taxon>Fungi</taxon>
        <taxon>Dikarya</taxon>
        <taxon>Ascomycota</taxon>
        <taxon>Pezizomycotina</taxon>
        <taxon>Sordariomycetes</taxon>
        <taxon>Hypocreomycetidae</taxon>
        <taxon>Glomerellales</taxon>
        <taxon>Glomerellaceae</taxon>
        <taxon>Colletotrichum</taxon>
        <taxon>Colletotrichum orbiculare species complex</taxon>
    </lineage>
</organism>
<evidence type="ECO:0000256" key="2">
    <source>
        <dbReference type="SAM" id="SignalP"/>
    </source>
</evidence>
<gene>
    <name evidence="3" type="ORF">Cob_v008383</name>
</gene>
<dbReference type="Proteomes" id="UP000014480">
    <property type="component" value="Unassembled WGS sequence"/>
</dbReference>
<reference evidence="4" key="2">
    <citation type="journal article" date="2019" name="Mol. Plant Microbe Interact.">
        <title>Genome sequence resources for four phytopathogenic fungi from the Colletotrichum orbiculare species complex.</title>
        <authorList>
            <person name="Gan P."/>
            <person name="Tsushima A."/>
            <person name="Narusaka M."/>
            <person name="Narusaka Y."/>
            <person name="Takano Y."/>
            <person name="Kubo Y."/>
            <person name="Shirasu K."/>
        </authorList>
    </citation>
    <scope>GENOME REANNOTATION</scope>
    <source>
        <strain evidence="4">104-T / ATCC 96160 / CBS 514.97 / LARS 414 / MAFF 240422</strain>
    </source>
</reference>
<evidence type="ECO:0000256" key="1">
    <source>
        <dbReference type="SAM" id="MobiDB-lite"/>
    </source>
</evidence>
<evidence type="ECO:0000313" key="3">
    <source>
        <dbReference type="EMBL" id="TDZ18916.1"/>
    </source>
</evidence>
<feature type="signal peptide" evidence="2">
    <location>
        <begin position="1"/>
        <end position="20"/>
    </location>
</feature>
<keyword evidence="2" id="KW-0732">Signal</keyword>
<accession>A0A484FMA4</accession>